<reference evidence="1 2" key="1">
    <citation type="submission" date="2020-04" db="EMBL/GenBank/DDBJ databases">
        <title>Draft genome of Leeia sp. IMCC25680.</title>
        <authorList>
            <person name="Song J."/>
            <person name="Cho J.-C."/>
        </authorList>
    </citation>
    <scope>NUCLEOTIDE SEQUENCE [LARGE SCALE GENOMIC DNA]</scope>
    <source>
        <strain evidence="1 2">IMCC25680</strain>
    </source>
</reference>
<evidence type="ECO:0000313" key="2">
    <source>
        <dbReference type="Proteomes" id="UP000587991"/>
    </source>
</evidence>
<gene>
    <name evidence="1" type="ORF">HF682_17205</name>
</gene>
<name>A0A847S0P1_9NEIS</name>
<dbReference type="EMBL" id="JABAIM010000005">
    <property type="protein sequence ID" value="NLR76910.1"/>
    <property type="molecule type" value="Genomic_DNA"/>
</dbReference>
<proteinExistence type="predicted"/>
<dbReference type="Proteomes" id="UP000587991">
    <property type="component" value="Unassembled WGS sequence"/>
</dbReference>
<organism evidence="1 2">
    <name type="scientific">Leeia aquatica</name>
    <dbReference type="NCBI Taxonomy" id="2725557"/>
    <lineage>
        <taxon>Bacteria</taxon>
        <taxon>Pseudomonadati</taxon>
        <taxon>Pseudomonadota</taxon>
        <taxon>Betaproteobacteria</taxon>
        <taxon>Neisseriales</taxon>
        <taxon>Leeiaceae</taxon>
        <taxon>Leeia</taxon>
    </lineage>
</organism>
<evidence type="ECO:0000313" key="1">
    <source>
        <dbReference type="EMBL" id="NLR76910.1"/>
    </source>
</evidence>
<accession>A0A847S0P1</accession>
<dbReference type="AlphaFoldDB" id="A0A847S0P1"/>
<sequence length="142" mass="15737">MRLLFRAGWLLLTLLVVGAMAWGWLKQRSQLTGHVVSCADPLQGCRGSTQTGSALQLRFLQPASGLQRFAVTVSGVQAKQLSVQFDMQGMQMPPARFALQQQTAGWQGSAILPVCVQGRRDWQVTVWADGTPYRFQFSQPSR</sequence>
<protein>
    <submittedName>
        <fullName evidence="1">Uncharacterized protein</fullName>
    </submittedName>
</protein>
<comment type="caution">
    <text evidence="1">The sequence shown here is derived from an EMBL/GenBank/DDBJ whole genome shotgun (WGS) entry which is preliminary data.</text>
</comment>
<dbReference type="RefSeq" id="WP_168878576.1">
    <property type="nucleotide sequence ID" value="NZ_JABAIM010000005.1"/>
</dbReference>
<keyword evidence="2" id="KW-1185">Reference proteome</keyword>